<name>A0A811LK87_BURXY</name>
<dbReference type="Proteomes" id="UP000582659">
    <property type="component" value="Unassembled WGS sequence"/>
</dbReference>
<dbReference type="Proteomes" id="UP000659654">
    <property type="component" value="Unassembled WGS sequence"/>
</dbReference>
<protein>
    <submittedName>
        <fullName evidence="1">(pine wood nematode) hypothetical protein</fullName>
    </submittedName>
</protein>
<dbReference type="EMBL" id="CAJFDI010000004">
    <property type="protein sequence ID" value="CAD5227883.1"/>
    <property type="molecule type" value="Genomic_DNA"/>
</dbReference>
<keyword evidence="2" id="KW-1185">Reference proteome</keyword>
<sequence>MSGPCYEKLQSVKNSLLKPFFQAEIVFLENSNMTSGQLARVSRNFAAGLPFAKKLREDTIFITSDVDLFIFNKAAVLPDEKRFDEMSVLFADETIHFYNNHTTRLKFRDLTFTMFNMGTIAANLSVWRDIMDIKNSDVVNGEYIEKAIQKVYGDEFAIKNKHKMFNWYLDQHFFSLKFHKYLEKNAGRIHYKFYGRPRRLDRGNWKYSPDFLIRLNTLEYDDAHLDPAIFDKANWGRIWSLYKRIFGSGQIVALNEFRNEVIEHVNEEDVKDVHP</sequence>
<proteinExistence type="predicted"/>
<dbReference type="EMBL" id="CAJFCV020000004">
    <property type="protein sequence ID" value="CAG9118302.1"/>
    <property type="molecule type" value="Genomic_DNA"/>
</dbReference>
<gene>
    <name evidence="1" type="ORF">BXYJ_LOCUS10172</name>
</gene>
<comment type="caution">
    <text evidence="1">The sequence shown here is derived from an EMBL/GenBank/DDBJ whole genome shotgun (WGS) entry which is preliminary data.</text>
</comment>
<organism evidence="1 2">
    <name type="scientific">Bursaphelenchus xylophilus</name>
    <name type="common">Pinewood nematode worm</name>
    <name type="synonym">Aphelenchoides xylophilus</name>
    <dbReference type="NCBI Taxonomy" id="6326"/>
    <lineage>
        <taxon>Eukaryota</taxon>
        <taxon>Metazoa</taxon>
        <taxon>Ecdysozoa</taxon>
        <taxon>Nematoda</taxon>
        <taxon>Chromadorea</taxon>
        <taxon>Rhabditida</taxon>
        <taxon>Tylenchina</taxon>
        <taxon>Tylenchomorpha</taxon>
        <taxon>Aphelenchoidea</taxon>
        <taxon>Aphelenchoididae</taxon>
        <taxon>Bursaphelenchus</taxon>
    </lineage>
</organism>
<accession>A0A811LK87</accession>
<dbReference type="AlphaFoldDB" id="A0A811LK87"/>
<reference evidence="1" key="1">
    <citation type="submission" date="2020-09" db="EMBL/GenBank/DDBJ databases">
        <authorList>
            <person name="Kikuchi T."/>
        </authorList>
    </citation>
    <scope>NUCLEOTIDE SEQUENCE</scope>
    <source>
        <strain evidence="1">Ka4C1</strain>
    </source>
</reference>
<evidence type="ECO:0000313" key="2">
    <source>
        <dbReference type="Proteomes" id="UP000659654"/>
    </source>
</evidence>
<evidence type="ECO:0000313" key="1">
    <source>
        <dbReference type="EMBL" id="CAD5227883.1"/>
    </source>
</evidence>